<dbReference type="Proteomes" id="UP000004926">
    <property type="component" value="Chromosome"/>
</dbReference>
<dbReference type="STRING" id="882083.SacmaDRAFT_4567"/>
<feature type="domain" description="Flavin reductase like" evidence="2">
    <location>
        <begin position="23"/>
        <end position="170"/>
    </location>
</feature>
<protein>
    <submittedName>
        <fullName evidence="3">DIM6/NTAB family protein</fullName>
    </submittedName>
</protein>
<dbReference type="SUPFAM" id="SSF50475">
    <property type="entry name" value="FMN-binding split barrel"/>
    <property type="match status" value="1"/>
</dbReference>
<reference evidence="3 4" key="1">
    <citation type="journal article" date="2012" name="Stand. Genomic Sci.">
        <title>Genome sequence of the ocean sediment bacterium Saccharomonospora marina type strain (XMU15(T)).</title>
        <authorList>
            <person name="Klenk H.P."/>
            <person name="Lu M."/>
            <person name="Lucas S."/>
            <person name="Lapidus A."/>
            <person name="Copeland A."/>
            <person name="Pitluck S."/>
            <person name="Goodwin L.A."/>
            <person name="Han C."/>
            <person name="Tapia R."/>
            <person name="Brambilla E.M."/>
            <person name="Potter G."/>
            <person name="Land M."/>
            <person name="Ivanova N."/>
            <person name="Rohde M."/>
            <person name="Goker M."/>
            <person name="Detter J.C."/>
            <person name="Li W.J."/>
            <person name="Kyrpides N.C."/>
            <person name="Woyke T."/>
        </authorList>
    </citation>
    <scope>NUCLEOTIDE SEQUENCE [LARGE SCALE GENOMIC DNA]</scope>
    <source>
        <strain evidence="3 4">XMU15</strain>
    </source>
</reference>
<evidence type="ECO:0000259" key="2">
    <source>
        <dbReference type="SMART" id="SM00903"/>
    </source>
</evidence>
<dbReference type="Pfam" id="PF01613">
    <property type="entry name" value="Flavin_Reduct"/>
    <property type="match status" value="1"/>
</dbReference>
<dbReference type="Gene3D" id="2.30.110.10">
    <property type="entry name" value="Electron Transport, Fmn-binding Protein, Chain A"/>
    <property type="match status" value="1"/>
</dbReference>
<dbReference type="GO" id="GO:0042602">
    <property type="term" value="F:riboflavin reductase (NADPH) activity"/>
    <property type="evidence" value="ECO:0007669"/>
    <property type="project" value="TreeGrafter"/>
</dbReference>
<organism evidence="3 4">
    <name type="scientific">Saccharomonospora marina XMU15</name>
    <dbReference type="NCBI Taxonomy" id="882083"/>
    <lineage>
        <taxon>Bacteria</taxon>
        <taxon>Bacillati</taxon>
        <taxon>Actinomycetota</taxon>
        <taxon>Actinomycetes</taxon>
        <taxon>Pseudonocardiales</taxon>
        <taxon>Pseudonocardiaceae</taxon>
        <taxon>Saccharomonospora</taxon>
    </lineage>
</organism>
<dbReference type="GO" id="GO:0006208">
    <property type="term" value="P:pyrimidine nucleobase catabolic process"/>
    <property type="evidence" value="ECO:0007669"/>
    <property type="project" value="TreeGrafter"/>
</dbReference>
<evidence type="ECO:0000313" key="3">
    <source>
        <dbReference type="EMBL" id="EHR52750.1"/>
    </source>
</evidence>
<dbReference type="PANTHER" id="PTHR30466:SF1">
    <property type="entry name" value="FMN REDUCTASE (NADH) RUTF"/>
    <property type="match status" value="1"/>
</dbReference>
<dbReference type="InterPro" id="IPR012349">
    <property type="entry name" value="Split_barrel_FMN-bd"/>
</dbReference>
<dbReference type="EMBL" id="CM001439">
    <property type="protein sequence ID" value="EHR52750.1"/>
    <property type="molecule type" value="Genomic_DNA"/>
</dbReference>
<sequence>MLGEGRLVHLPREVEPASFREVMAQFATGVTVLTVGGEHGHGMTANAFASVSLNPPLALCCVARRARLHEAILSTRGYGISLLAAGQRRLARHFSDRSRPRGMTQFDGVSWTPGPRTGAPLLAGALGWLECDLVEVYPGGDHSIFLGQVLNSSRGPGREPLLFFTSDYHELTSPAKPA</sequence>
<dbReference type="eggNOG" id="COG1853">
    <property type="taxonomic scope" value="Bacteria"/>
</dbReference>
<evidence type="ECO:0000256" key="1">
    <source>
        <dbReference type="ARBA" id="ARBA00023002"/>
    </source>
</evidence>
<dbReference type="HOGENOM" id="CLU_059021_1_4_11"/>
<evidence type="ECO:0000313" key="4">
    <source>
        <dbReference type="Proteomes" id="UP000004926"/>
    </source>
</evidence>
<name>H5XBW3_9PSEU</name>
<dbReference type="GO" id="GO:0010181">
    <property type="term" value="F:FMN binding"/>
    <property type="evidence" value="ECO:0007669"/>
    <property type="project" value="InterPro"/>
</dbReference>
<keyword evidence="4" id="KW-1185">Reference proteome</keyword>
<accession>H5XBW3</accession>
<dbReference type="SMART" id="SM00903">
    <property type="entry name" value="Flavin_Reduct"/>
    <property type="match status" value="1"/>
</dbReference>
<dbReference type="InterPro" id="IPR002563">
    <property type="entry name" value="Flavin_Rdtase-like_dom"/>
</dbReference>
<proteinExistence type="predicted"/>
<gene>
    <name evidence="3" type="ORF">SacmaDRAFT_4567</name>
</gene>
<dbReference type="AlphaFoldDB" id="H5XBW3"/>
<keyword evidence="1" id="KW-0560">Oxidoreductase</keyword>
<dbReference type="PANTHER" id="PTHR30466">
    <property type="entry name" value="FLAVIN REDUCTASE"/>
    <property type="match status" value="1"/>
</dbReference>
<dbReference type="InterPro" id="IPR050268">
    <property type="entry name" value="NADH-dep_flavin_reductase"/>
</dbReference>